<dbReference type="GO" id="GO:0015990">
    <property type="term" value="P:electron transport coupled proton transport"/>
    <property type="evidence" value="ECO:0007669"/>
    <property type="project" value="TreeGrafter"/>
</dbReference>
<feature type="transmembrane region" description="Helical" evidence="17">
    <location>
        <begin position="112"/>
        <end position="132"/>
    </location>
</feature>
<evidence type="ECO:0000256" key="15">
    <source>
        <dbReference type="ARBA" id="ARBA00023136"/>
    </source>
</evidence>
<dbReference type="RefSeq" id="YP_009308009.1">
    <property type="nucleotide sequence ID" value="NC_031407.1"/>
</dbReference>
<evidence type="ECO:0000256" key="2">
    <source>
        <dbReference type="ARBA" id="ARBA00004225"/>
    </source>
</evidence>
<keyword evidence="7 17" id="KW-0679">Respiratory chain</keyword>
<geneLocation type="mitochondrion" evidence="19"/>
<feature type="transmembrane region" description="Helical" evidence="17">
    <location>
        <begin position="219"/>
        <end position="238"/>
    </location>
</feature>
<keyword evidence="13 17" id="KW-0830">Ubiquinone</keyword>
<keyword evidence="8 17" id="KW-0812">Transmembrane</keyword>
<evidence type="ECO:0000256" key="1">
    <source>
        <dbReference type="ARBA" id="ARBA00003257"/>
    </source>
</evidence>
<feature type="transmembrane region" description="Helical" evidence="17">
    <location>
        <begin position="301"/>
        <end position="320"/>
    </location>
</feature>
<dbReference type="InterPro" id="IPR001750">
    <property type="entry name" value="ND/Mrp_TM"/>
</dbReference>
<dbReference type="EMBL" id="AP017609">
    <property type="protein sequence ID" value="BAV58168.1"/>
    <property type="molecule type" value="Genomic_DNA"/>
</dbReference>
<feature type="transmembrane region" description="Helical" evidence="17">
    <location>
        <begin position="244"/>
        <end position="267"/>
    </location>
</feature>
<dbReference type="EC" id="7.1.1.2" evidence="4 17"/>
<dbReference type="PANTHER" id="PTHR43507:SF20">
    <property type="entry name" value="NADH-UBIQUINONE OXIDOREDUCTASE CHAIN 4"/>
    <property type="match status" value="1"/>
</dbReference>
<dbReference type="GO" id="GO:0048039">
    <property type="term" value="F:ubiquinone binding"/>
    <property type="evidence" value="ECO:0007669"/>
    <property type="project" value="TreeGrafter"/>
</dbReference>
<feature type="transmembrane region" description="Helical" evidence="17">
    <location>
        <begin position="383"/>
        <end position="409"/>
    </location>
</feature>
<dbReference type="Pfam" id="PF00361">
    <property type="entry name" value="Proton_antipo_M"/>
    <property type="match status" value="1"/>
</dbReference>
<evidence type="ECO:0000256" key="7">
    <source>
        <dbReference type="ARBA" id="ARBA00022660"/>
    </source>
</evidence>
<feature type="transmembrane region" description="Helical" evidence="17">
    <location>
        <begin position="340"/>
        <end position="363"/>
    </location>
</feature>
<evidence type="ECO:0000256" key="11">
    <source>
        <dbReference type="ARBA" id="ARBA00022989"/>
    </source>
</evidence>
<dbReference type="GeneID" id="29295285"/>
<comment type="function">
    <text evidence="1">Core subunit of the mitochondrial membrane respiratory chain NADH dehydrogenase (Complex I) that is believed to belong to the minimal assembly required for catalysis. Complex I functions in the transfer of electrons from NADH to the respiratory chain. The immediate electron acceptor for the enzyme is believed to be ubiquinone.</text>
</comment>
<keyword evidence="20" id="KW-1185">Reference proteome</keyword>
<accession>A0A1C9ZRL2</accession>
<evidence type="ECO:0000256" key="8">
    <source>
        <dbReference type="ARBA" id="ARBA00022692"/>
    </source>
</evidence>
<evidence type="ECO:0000256" key="12">
    <source>
        <dbReference type="ARBA" id="ARBA00023027"/>
    </source>
</evidence>
<evidence type="ECO:0000256" key="16">
    <source>
        <dbReference type="ARBA" id="ARBA00049551"/>
    </source>
</evidence>
<keyword evidence="14 17" id="KW-0496">Mitochondrion</keyword>
<feature type="transmembrane region" description="Helical" evidence="17">
    <location>
        <begin position="139"/>
        <end position="162"/>
    </location>
</feature>
<dbReference type="OrthoDB" id="564260at2759"/>
<dbReference type="GO" id="GO:0003954">
    <property type="term" value="F:NADH dehydrogenase activity"/>
    <property type="evidence" value="ECO:0007669"/>
    <property type="project" value="TreeGrafter"/>
</dbReference>
<keyword evidence="15 17" id="KW-0472">Membrane</keyword>
<comment type="similarity">
    <text evidence="3 17">Belongs to the complex I subunit 4 family.</text>
</comment>
<feature type="transmembrane region" description="Helical" evidence="17">
    <location>
        <begin position="59"/>
        <end position="77"/>
    </location>
</feature>
<proteinExistence type="inferred from homology"/>
<evidence type="ECO:0000256" key="13">
    <source>
        <dbReference type="ARBA" id="ARBA00023075"/>
    </source>
</evidence>
<protein>
    <recommendedName>
        <fullName evidence="5 17">NADH-ubiquinone oxidoreductase chain 4</fullName>
        <ecNumber evidence="4 17">7.1.1.2</ecNumber>
    </recommendedName>
</protein>
<feature type="transmembrane region" description="Helical" evidence="17">
    <location>
        <begin position="89"/>
        <end position="106"/>
    </location>
</feature>
<reference evidence="19 20" key="1">
    <citation type="journal article" date="2016" name="Nat. Commun.">
        <title>Extremotolerant tardigrade genome and improved radiotolerance of human cultured cells by tardigrade-unique protein.</title>
        <authorList>
            <person name="Hashimoto T."/>
            <person name="Horikawa D.D."/>
            <person name="Saito Y."/>
            <person name="Kuwahara H."/>
            <person name="Kozuka-Hata H."/>
            <person name="Shin-I T."/>
            <person name="Minakuchi Y."/>
            <person name="Ohishi K."/>
            <person name="Motoyama A."/>
            <person name="Aizu T."/>
            <person name="Enomoto A."/>
            <person name="Kondo K."/>
            <person name="Tanaka S."/>
            <person name="Hara Y."/>
            <person name="Koshikawa S."/>
            <person name="Sagara H."/>
            <person name="Miura T."/>
            <person name="Yokobori S."/>
            <person name="Miyagawa K."/>
            <person name="Suzuki Y."/>
            <person name="Kubo T."/>
            <person name="Oyama M."/>
            <person name="Kohara Y."/>
            <person name="Fujiyama A."/>
            <person name="Arakawa K."/>
            <person name="Katayama T."/>
            <person name="Toyoda A."/>
            <person name="Kunieda T."/>
        </authorList>
    </citation>
    <scope>NUCLEOTIDE SEQUENCE [LARGE SCALE GENOMIC DNA]</scope>
    <source>
        <strain evidence="19 20">YOKOZUNA-1</strain>
    </source>
</reference>
<dbReference type="PRINTS" id="PR01437">
    <property type="entry name" value="NUOXDRDTASE4"/>
</dbReference>
<gene>
    <name evidence="19" type="primary">nad4</name>
    <name evidence="19" type="ORF">RvY_mtNad4</name>
</gene>
<dbReference type="STRING" id="947166.A0A1C9ZRL2"/>
<keyword evidence="11 17" id="KW-1133">Transmembrane helix</keyword>
<evidence type="ECO:0000256" key="14">
    <source>
        <dbReference type="ARBA" id="ARBA00023128"/>
    </source>
</evidence>
<evidence type="ECO:0000256" key="17">
    <source>
        <dbReference type="RuleBase" id="RU003297"/>
    </source>
</evidence>
<keyword evidence="12 17" id="KW-0520">NAD</keyword>
<keyword evidence="6 17" id="KW-0813">Transport</keyword>
<evidence type="ECO:0000256" key="10">
    <source>
        <dbReference type="ARBA" id="ARBA00022982"/>
    </source>
</evidence>
<feature type="transmembrane region" description="Helical" evidence="17">
    <location>
        <begin position="274"/>
        <end position="295"/>
    </location>
</feature>
<dbReference type="PANTHER" id="PTHR43507">
    <property type="entry name" value="NADH-UBIQUINONE OXIDOREDUCTASE CHAIN 4"/>
    <property type="match status" value="1"/>
</dbReference>
<evidence type="ECO:0000256" key="5">
    <source>
        <dbReference type="ARBA" id="ARBA00021006"/>
    </source>
</evidence>
<feature type="transmembrane region" description="Helical" evidence="17">
    <location>
        <begin position="182"/>
        <end position="207"/>
    </location>
</feature>
<organism evidence="19 20">
    <name type="scientific">Ramazzottius varieornatus</name>
    <name type="common">Water bear</name>
    <name type="synonym">Tardigrade</name>
    <dbReference type="NCBI Taxonomy" id="947166"/>
    <lineage>
        <taxon>Eukaryota</taxon>
        <taxon>Metazoa</taxon>
        <taxon>Ecdysozoa</taxon>
        <taxon>Tardigrada</taxon>
        <taxon>Eutardigrada</taxon>
        <taxon>Parachela</taxon>
        <taxon>Hypsibioidea</taxon>
        <taxon>Ramazzottiidae</taxon>
        <taxon>Ramazzottius</taxon>
    </lineage>
</organism>
<dbReference type="GO" id="GO:0008137">
    <property type="term" value="F:NADH dehydrogenase (ubiquinone) activity"/>
    <property type="evidence" value="ECO:0007669"/>
    <property type="project" value="UniProtKB-UniRule"/>
</dbReference>
<keyword evidence="10 17" id="KW-0249">Electron transport</keyword>
<evidence type="ECO:0000313" key="19">
    <source>
        <dbReference type="EMBL" id="BAV58168.1"/>
    </source>
</evidence>
<comment type="subcellular location">
    <subcellularLocation>
        <location evidence="2 17">Mitochondrion membrane</location>
        <topology evidence="2 17">Multi-pass membrane protein</topology>
    </subcellularLocation>
</comment>
<evidence type="ECO:0000313" key="20">
    <source>
        <dbReference type="Proteomes" id="UP000186922"/>
    </source>
</evidence>
<dbReference type="InterPro" id="IPR003918">
    <property type="entry name" value="NADH_UbQ_OxRdtase"/>
</dbReference>
<dbReference type="CTD" id="67122141"/>
<feature type="transmembrane region" description="Helical" evidence="17">
    <location>
        <begin position="30"/>
        <end position="53"/>
    </location>
</feature>
<feature type="transmembrane region" description="Helical" evidence="17">
    <location>
        <begin position="6"/>
        <end position="23"/>
    </location>
</feature>
<evidence type="ECO:0000259" key="18">
    <source>
        <dbReference type="Pfam" id="PF00361"/>
    </source>
</evidence>
<evidence type="ECO:0000256" key="3">
    <source>
        <dbReference type="ARBA" id="ARBA00009025"/>
    </source>
</evidence>
<keyword evidence="9" id="KW-1278">Translocase</keyword>
<sequence length="443" mass="51679">MRYFSILILLIMLSLPLMMFSFLGAVDLAVLFVLFLFTIFTGGPIFFISEILFFDKISFLLIILSFWLFSLMFLLGQKYKILKVSLMKYKMYMYILMSFIVFSVMFSDLMAFYIFFEISLVPLVFIILGWGYQVERVQAFFYLFLYTMFGSLPLLFFFLLTYSYLSLDWLMLYYLKNYSENFVLLLFLAMMIAFFIKLPLYGFHLWLPKAHVEAPVSGSMILAAVLLKLSLYGFYRVSPLMKPLFFFFFFALVFLFWGALLSSLVCLRQTDMKSLIAYSSVGHMGVMLGGFFFFSQMGLKAAIIIMMSHAFCSSALFYLVNFHYERSYSRQIFNNRGQFIFFGMLMSFWFLFLAINFSAPPFLSLVGELGVFISSFGKDLTYMYVLGLASFVVAAFCIYLFSVVIHGLGLKHYILQVEMDLNFFVLSYHFLPALLMVLLLDFF</sequence>
<feature type="domain" description="NADH:quinone oxidoreductase/Mrp antiporter transmembrane" evidence="18">
    <location>
        <begin position="107"/>
        <end position="389"/>
    </location>
</feature>
<evidence type="ECO:0000256" key="9">
    <source>
        <dbReference type="ARBA" id="ARBA00022967"/>
    </source>
</evidence>
<comment type="catalytic activity">
    <reaction evidence="16 17">
        <text>a ubiquinone + NADH + 5 H(+)(in) = a ubiquinol + NAD(+) + 4 H(+)(out)</text>
        <dbReference type="Rhea" id="RHEA:29091"/>
        <dbReference type="Rhea" id="RHEA-COMP:9565"/>
        <dbReference type="Rhea" id="RHEA-COMP:9566"/>
        <dbReference type="ChEBI" id="CHEBI:15378"/>
        <dbReference type="ChEBI" id="CHEBI:16389"/>
        <dbReference type="ChEBI" id="CHEBI:17976"/>
        <dbReference type="ChEBI" id="CHEBI:57540"/>
        <dbReference type="ChEBI" id="CHEBI:57945"/>
        <dbReference type="EC" id="7.1.1.2"/>
    </reaction>
</comment>
<dbReference type="Proteomes" id="UP000186922">
    <property type="component" value="Mitochondrion MT"/>
</dbReference>
<evidence type="ECO:0000256" key="6">
    <source>
        <dbReference type="ARBA" id="ARBA00022448"/>
    </source>
</evidence>
<dbReference type="AlphaFoldDB" id="A0A1C9ZRL2"/>
<feature type="transmembrane region" description="Helical" evidence="17">
    <location>
        <begin position="421"/>
        <end position="440"/>
    </location>
</feature>
<dbReference type="GO" id="GO:0031966">
    <property type="term" value="C:mitochondrial membrane"/>
    <property type="evidence" value="ECO:0007669"/>
    <property type="project" value="UniProtKB-SubCell"/>
</dbReference>
<evidence type="ECO:0000256" key="4">
    <source>
        <dbReference type="ARBA" id="ARBA00012944"/>
    </source>
</evidence>
<dbReference type="GO" id="GO:0042773">
    <property type="term" value="P:ATP synthesis coupled electron transport"/>
    <property type="evidence" value="ECO:0007669"/>
    <property type="project" value="InterPro"/>
</dbReference>
<name>A0A1C9ZRL2_RAMVA</name>
<comment type="function">
    <text evidence="17">Core subunit of the mitochondrial membrane respiratory chain NADH dehydrogenase (Complex I) which catalyzes electron transfer from NADH through the respiratory chain, using ubiquinone as an electron acceptor. Essential for the catalytic activity and assembly of complex I.</text>
</comment>